<organism evidence="9">
    <name type="scientific">Koshicola spirodelophila</name>
    <dbReference type="NCBI Taxonomy" id="1707787"/>
    <lineage>
        <taxon>Eukaryota</taxon>
        <taxon>Viridiplantae</taxon>
        <taxon>Chlorophyta</taxon>
        <taxon>core chlorophytes</taxon>
        <taxon>Chlorophyceae</taxon>
        <taxon>OCC clade</taxon>
        <taxon>Chaetopeltidales</taxon>
        <taxon>Chaetopeltidaceae</taxon>
        <taxon>Koshicola</taxon>
    </lineage>
</organism>
<dbReference type="EMBL" id="KT713392">
    <property type="protein sequence ID" value="ANB40225.1"/>
    <property type="molecule type" value="Genomic_DNA"/>
</dbReference>
<accession>A0A167MGP0</accession>
<dbReference type="GO" id="GO:0003735">
    <property type="term" value="F:structural constituent of ribosome"/>
    <property type="evidence" value="ECO:0007669"/>
    <property type="project" value="InterPro"/>
</dbReference>
<evidence type="ECO:0000256" key="8">
    <source>
        <dbReference type="RuleBase" id="RU003910"/>
    </source>
</evidence>
<dbReference type="PANTHER" id="PTHR13479">
    <property type="entry name" value="30S RIBOSOMAL PROTEIN S18"/>
    <property type="match status" value="1"/>
</dbReference>
<keyword evidence="9" id="KW-0934">Plastid</keyword>
<dbReference type="PRINTS" id="PR00974">
    <property type="entry name" value="RIBOSOMALS18"/>
</dbReference>
<sequence>MSLNTKNFLNNPVGNEVGWGPHSSFITRGVFSIRPTSFRASVFLKKRNQSQKLNALFMSRSSNSPINNNNNPKALNQKKPITFNIGIKGNKRRSFRNLLQEKRDQALRDSLRERNIQRGYLAPKGDKKRTIPVIPPKSIFIILKSKKKVIYDRKFVDYKNRGLLLEYISFDGKILPKRKTGITTKQQRYLTKAIKTARILGLLPFVQKEKNVFR</sequence>
<geneLocation type="chloroplast" evidence="9"/>
<proteinExistence type="inferred from homology"/>
<comment type="subunit">
    <text evidence="2 7">Part of the 30S ribosomal subunit.</text>
</comment>
<dbReference type="Pfam" id="PF01084">
    <property type="entry name" value="Ribosomal_S18"/>
    <property type="match status" value="1"/>
</dbReference>
<comment type="subcellular location">
    <subcellularLocation>
        <location evidence="7">Plastid</location>
        <location evidence="7">Chloroplast</location>
    </subcellularLocation>
</comment>
<evidence type="ECO:0000313" key="9">
    <source>
        <dbReference type="EMBL" id="ANB40225.1"/>
    </source>
</evidence>
<keyword evidence="9" id="KW-0150">Chloroplast</keyword>
<dbReference type="Gene3D" id="4.10.640.10">
    <property type="entry name" value="Ribosomal protein S18"/>
    <property type="match status" value="1"/>
</dbReference>
<evidence type="ECO:0000256" key="6">
    <source>
        <dbReference type="ARBA" id="ARBA00035266"/>
    </source>
</evidence>
<keyword evidence="3 7" id="KW-0694">RNA-binding</keyword>
<evidence type="ECO:0000256" key="5">
    <source>
        <dbReference type="ARBA" id="ARBA00023274"/>
    </source>
</evidence>
<reference evidence="9" key="1">
    <citation type="journal article" date="2016" name="Am. J. Bot.">
        <title>Hiding in plain sight: Koshicola spirodelophila gen. et sp. nov. (Chaetopeltidales, Chlorophyceae), a novel green alga associated with the aquatic angiosperm Spirodela polyrhiza.</title>
        <authorList>
            <person name="Watanabe S."/>
            <person name="Fucikova K."/>
            <person name="Lewis L.A."/>
            <person name="Lewis P.O."/>
        </authorList>
    </citation>
    <scope>NUCLEOTIDE SEQUENCE</scope>
    <source>
        <strain evidence="9">W1C4</strain>
    </source>
</reference>
<keyword evidence="4 7" id="KW-0689">Ribosomal protein</keyword>
<evidence type="ECO:0000256" key="1">
    <source>
        <dbReference type="ARBA" id="ARBA00005589"/>
    </source>
</evidence>
<comment type="similarity">
    <text evidence="1 7 8">Belongs to the bacterial ribosomal protein bS18 family.</text>
</comment>
<gene>
    <name evidence="7 9" type="primary">rps18</name>
    <name evidence="9" type="ORF">AM597_36</name>
</gene>
<evidence type="ECO:0000256" key="2">
    <source>
        <dbReference type="ARBA" id="ARBA00011458"/>
    </source>
</evidence>
<dbReference type="InterPro" id="IPR036870">
    <property type="entry name" value="Ribosomal_bS18_sf"/>
</dbReference>
<dbReference type="GO" id="GO:0006412">
    <property type="term" value="P:translation"/>
    <property type="evidence" value="ECO:0007669"/>
    <property type="project" value="UniProtKB-UniRule"/>
</dbReference>
<dbReference type="PANTHER" id="PTHR13479:SF40">
    <property type="entry name" value="SMALL RIBOSOMAL SUBUNIT PROTEIN BS18M"/>
    <property type="match status" value="1"/>
</dbReference>
<dbReference type="GO" id="GO:0005763">
    <property type="term" value="C:mitochondrial small ribosomal subunit"/>
    <property type="evidence" value="ECO:0007669"/>
    <property type="project" value="TreeGrafter"/>
</dbReference>
<dbReference type="SUPFAM" id="SSF46911">
    <property type="entry name" value="Ribosomal protein S18"/>
    <property type="match status" value="1"/>
</dbReference>
<evidence type="ECO:0000256" key="4">
    <source>
        <dbReference type="ARBA" id="ARBA00022980"/>
    </source>
</evidence>
<protein>
    <recommendedName>
        <fullName evidence="6 7">Small ribosomal subunit protein bS18c</fullName>
    </recommendedName>
</protein>
<dbReference type="AlphaFoldDB" id="A0A167MGP0"/>
<dbReference type="HAMAP" id="MF_00270">
    <property type="entry name" value="Ribosomal_bS18"/>
    <property type="match status" value="1"/>
</dbReference>
<dbReference type="InterPro" id="IPR001648">
    <property type="entry name" value="Ribosomal_bS18"/>
</dbReference>
<evidence type="ECO:0000256" key="3">
    <source>
        <dbReference type="ARBA" id="ARBA00022884"/>
    </source>
</evidence>
<name>A0A167MGP0_9CHLO</name>
<dbReference type="GO" id="GO:0070181">
    <property type="term" value="F:small ribosomal subunit rRNA binding"/>
    <property type="evidence" value="ECO:0007669"/>
    <property type="project" value="TreeGrafter"/>
</dbReference>
<evidence type="ECO:0000256" key="7">
    <source>
        <dbReference type="HAMAP-Rule" id="MF_00270"/>
    </source>
</evidence>
<keyword evidence="5 7" id="KW-0687">Ribonucleoprotein</keyword>
<dbReference type="GO" id="GO:0009507">
    <property type="term" value="C:chloroplast"/>
    <property type="evidence" value="ECO:0007669"/>
    <property type="project" value="UniProtKB-SubCell"/>
</dbReference>
<dbReference type="NCBIfam" id="TIGR00165">
    <property type="entry name" value="S18"/>
    <property type="match status" value="1"/>
</dbReference>
<keyword evidence="7" id="KW-0699">rRNA-binding</keyword>